<name>A0A8S9S6D0_BRACR</name>
<evidence type="ECO:0000313" key="1">
    <source>
        <dbReference type="EMBL" id="KAF3588770.1"/>
    </source>
</evidence>
<dbReference type="EMBL" id="QGKX02000088">
    <property type="protein sequence ID" value="KAF3588770.1"/>
    <property type="molecule type" value="Genomic_DNA"/>
</dbReference>
<comment type="caution">
    <text evidence="1">The sequence shown here is derived from an EMBL/GenBank/DDBJ whole genome shotgun (WGS) entry which is preliminary data.</text>
</comment>
<accession>A0A8S9S6D0</accession>
<proteinExistence type="predicted"/>
<protein>
    <submittedName>
        <fullName evidence="1">Uncharacterized protein</fullName>
    </submittedName>
</protein>
<dbReference type="AlphaFoldDB" id="A0A8S9S6D0"/>
<organism evidence="1 2">
    <name type="scientific">Brassica cretica</name>
    <name type="common">Mustard</name>
    <dbReference type="NCBI Taxonomy" id="69181"/>
    <lineage>
        <taxon>Eukaryota</taxon>
        <taxon>Viridiplantae</taxon>
        <taxon>Streptophyta</taxon>
        <taxon>Embryophyta</taxon>
        <taxon>Tracheophyta</taxon>
        <taxon>Spermatophyta</taxon>
        <taxon>Magnoliopsida</taxon>
        <taxon>eudicotyledons</taxon>
        <taxon>Gunneridae</taxon>
        <taxon>Pentapetalae</taxon>
        <taxon>rosids</taxon>
        <taxon>malvids</taxon>
        <taxon>Brassicales</taxon>
        <taxon>Brassicaceae</taxon>
        <taxon>Brassiceae</taxon>
        <taxon>Brassica</taxon>
    </lineage>
</organism>
<dbReference type="Proteomes" id="UP000712600">
    <property type="component" value="Unassembled WGS sequence"/>
</dbReference>
<reference evidence="1" key="1">
    <citation type="submission" date="2019-12" db="EMBL/GenBank/DDBJ databases">
        <title>Genome sequencing and annotation of Brassica cretica.</title>
        <authorList>
            <person name="Studholme D.J."/>
            <person name="Sarris P."/>
        </authorList>
    </citation>
    <scope>NUCLEOTIDE SEQUENCE</scope>
    <source>
        <strain evidence="1">PFS-109/04</strain>
        <tissue evidence="1">Leaf</tissue>
    </source>
</reference>
<sequence length="51" mass="5555">MNSQTEVWYMKGVFDGQCGVDLDHGVAWVNTGKPEGLSGINKMVSLPTKTK</sequence>
<evidence type="ECO:0000313" key="2">
    <source>
        <dbReference type="Proteomes" id="UP000712600"/>
    </source>
</evidence>
<gene>
    <name evidence="1" type="ORF">F2Q69_00027182</name>
</gene>